<feature type="transmembrane region" description="Helical" evidence="1">
    <location>
        <begin position="175"/>
        <end position="198"/>
    </location>
</feature>
<name>A0AA38MKX5_9CUCU</name>
<dbReference type="GO" id="GO:0071208">
    <property type="term" value="F:histone pre-mRNA DCP binding"/>
    <property type="evidence" value="ECO:0007669"/>
    <property type="project" value="TreeGrafter"/>
</dbReference>
<dbReference type="GO" id="GO:0006398">
    <property type="term" value="P:mRNA 3'-end processing by stem-loop binding and cleavage"/>
    <property type="evidence" value="ECO:0007669"/>
    <property type="project" value="TreeGrafter"/>
</dbReference>
<feature type="domain" description="Sm" evidence="2">
    <location>
        <begin position="42"/>
        <end position="100"/>
    </location>
</feature>
<dbReference type="InterPro" id="IPR001163">
    <property type="entry name" value="Sm_dom_euk/arc"/>
</dbReference>
<keyword evidence="1" id="KW-0812">Transmembrane</keyword>
<keyword evidence="1" id="KW-1133">Transmembrane helix</keyword>
<comment type="caution">
    <text evidence="3">The sequence shown here is derived from an EMBL/GenBank/DDBJ whole genome shotgun (WGS) entry which is preliminary data.</text>
</comment>
<dbReference type="Pfam" id="PF01423">
    <property type="entry name" value="LSM"/>
    <property type="match status" value="1"/>
</dbReference>
<dbReference type="CDD" id="cd01733">
    <property type="entry name" value="LSm10"/>
    <property type="match status" value="1"/>
</dbReference>
<proteinExistence type="predicted"/>
<dbReference type="InterPro" id="IPR052840">
    <property type="entry name" value="U7_snRNA_Sm-like"/>
</dbReference>
<reference evidence="3" key="1">
    <citation type="journal article" date="2023" name="G3 (Bethesda)">
        <title>Whole genome assemblies of Zophobas morio and Tenebrio molitor.</title>
        <authorList>
            <person name="Kaur S."/>
            <person name="Stinson S.A."/>
            <person name="diCenzo G.C."/>
        </authorList>
    </citation>
    <scope>NUCLEOTIDE SEQUENCE</scope>
    <source>
        <strain evidence="3">QUZm001</strain>
    </source>
</reference>
<dbReference type="EMBL" id="JALNTZ010000003">
    <property type="protein sequence ID" value="KAJ3659588.1"/>
    <property type="molecule type" value="Genomic_DNA"/>
</dbReference>
<dbReference type="PANTHER" id="PTHR21196:SF1">
    <property type="entry name" value="U7 SNRNA-ASSOCIATED SM-LIKE PROTEIN LSM10"/>
    <property type="match status" value="1"/>
</dbReference>
<dbReference type="GO" id="GO:0016604">
    <property type="term" value="C:nuclear body"/>
    <property type="evidence" value="ECO:0007669"/>
    <property type="project" value="TreeGrafter"/>
</dbReference>
<dbReference type="Gene3D" id="2.30.30.100">
    <property type="match status" value="1"/>
</dbReference>
<dbReference type="PANTHER" id="PTHR21196">
    <property type="entry name" value="U7 SNRNA-ASSOCIATED SM-LIKE PROTEIN LSM10"/>
    <property type="match status" value="1"/>
</dbReference>
<evidence type="ECO:0000313" key="4">
    <source>
        <dbReference type="Proteomes" id="UP001168821"/>
    </source>
</evidence>
<gene>
    <name evidence="3" type="ORF">Zmor_011271</name>
</gene>
<evidence type="ECO:0000259" key="2">
    <source>
        <dbReference type="Pfam" id="PF01423"/>
    </source>
</evidence>
<sequence length="216" mass="24431">MKKCPRVIIETRSLFNSPFVLINVLILSVGLKCKTLVREVRKNKHTLIDLRNESSVTGLIKHVDGQMNVEMASVIFYDPQGRVHKFKDFYVSSRNIRYVHIPEGLSSVELIKNQLARLQQTTVREPKRDNFKTIRAKSNVVVLELCGDEERGVLVILLLLWTMMERASCASIRPFLVSLLVFASAWYASQLAVFFAGVRLVAYSAGNLLATVPPLQ</sequence>
<protein>
    <recommendedName>
        <fullName evidence="2">Sm domain-containing protein</fullName>
    </recommendedName>
</protein>
<keyword evidence="1" id="KW-0472">Membrane</keyword>
<dbReference type="Proteomes" id="UP001168821">
    <property type="component" value="Unassembled WGS sequence"/>
</dbReference>
<dbReference type="InterPro" id="IPR010920">
    <property type="entry name" value="LSM_dom_sf"/>
</dbReference>
<dbReference type="GO" id="GO:0071254">
    <property type="term" value="C:cytoplasmic U snRNP body"/>
    <property type="evidence" value="ECO:0007669"/>
    <property type="project" value="TreeGrafter"/>
</dbReference>
<dbReference type="GO" id="GO:0071209">
    <property type="term" value="F:U7 snRNA binding"/>
    <property type="evidence" value="ECO:0007669"/>
    <property type="project" value="TreeGrafter"/>
</dbReference>
<evidence type="ECO:0000313" key="3">
    <source>
        <dbReference type="EMBL" id="KAJ3659588.1"/>
    </source>
</evidence>
<evidence type="ECO:0000256" key="1">
    <source>
        <dbReference type="SAM" id="Phobius"/>
    </source>
</evidence>
<dbReference type="SUPFAM" id="SSF50182">
    <property type="entry name" value="Sm-like ribonucleoproteins"/>
    <property type="match status" value="1"/>
</dbReference>
<dbReference type="AlphaFoldDB" id="A0AA38MKX5"/>
<keyword evidence="4" id="KW-1185">Reference proteome</keyword>
<accession>A0AA38MKX5</accession>
<organism evidence="3 4">
    <name type="scientific">Zophobas morio</name>
    <dbReference type="NCBI Taxonomy" id="2755281"/>
    <lineage>
        <taxon>Eukaryota</taxon>
        <taxon>Metazoa</taxon>
        <taxon>Ecdysozoa</taxon>
        <taxon>Arthropoda</taxon>
        <taxon>Hexapoda</taxon>
        <taxon>Insecta</taxon>
        <taxon>Pterygota</taxon>
        <taxon>Neoptera</taxon>
        <taxon>Endopterygota</taxon>
        <taxon>Coleoptera</taxon>
        <taxon>Polyphaga</taxon>
        <taxon>Cucujiformia</taxon>
        <taxon>Tenebrionidae</taxon>
        <taxon>Zophobas</taxon>
    </lineage>
</organism>